<gene>
    <name evidence="1" type="ORF">Sjap_014772</name>
</gene>
<protein>
    <recommendedName>
        <fullName evidence="3">AP2/ERF domain-containing protein</fullName>
    </recommendedName>
</protein>
<sequence length="186" mass="21391">MDMAELDLVMQIASKNEKRKKPYTMDVAEFDLVMQVGGKRDGGCYFMYRGTNIMTTERSNSNSRSNMKEFKRRCLSFAESSDSLRRYKVSDKEAAMAYDIAAMKLRNDDYNRRNIPFNNLTIQEHNFQSLHTTYEILCMINDGSYQAKFMDFVSTQSIAMESKAVENANHAKGSNKMTKKGLGFLE</sequence>
<evidence type="ECO:0000313" key="1">
    <source>
        <dbReference type="EMBL" id="KAK9115825.1"/>
    </source>
</evidence>
<dbReference type="Proteomes" id="UP001417504">
    <property type="component" value="Unassembled WGS sequence"/>
</dbReference>
<evidence type="ECO:0000313" key="2">
    <source>
        <dbReference type="Proteomes" id="UP001417504"/>
    </source>
</evidence>
<comment type="caution">
    <text evidence="1">The sequence shown here is derived from an EMBL/GenBank/DDBJ whole genome shotgun (WGS) entry which is preliminary data.</text>
</comment>
<reference evidence="1 2" key="1">
    <citation type="submission" date="2024-01" db="EMBL/GenBank/DDBJ databases">
        <title>Genome assemblies of Stephania.</title>
        <authorList>
            <person name="Yang L."/>
        </authorList>
    </citation>
    <scope>NUCLEOTIDE SEQUENCE [LARGE SCALE GENOMIC DNA]</scope>
    <source>
        <strain evidence="1">QJT</strain>
        <tissue evidence="1">Leaf</tissue>
    </source>
</reference>
<evidence type="ECO:0008006" key="3">
    <source>
        <dbReference type="Google" id="ProtNLM"/>
    </source>
</evidence>
<name>A0AAP0NS84_9MAGN</name>
<keyword evidence="2" id="KW-1185">Reference proteome</keyword>
<organism evidence="1 2">
    <name type="scientific">Stephania japonica</name>
    <dbReference type="NCBI Taxonomy" id="461633"/>
    <lineage>
        <taxon>Eukaryota</taxon>
        <taxon>Viridiplantae</taxon>
        <taxon>Streptophyta</taxon>
        <taxon>Embryophyta</taxon>
        <taxon>Tracheophyta</taxon>
        <taxon>Spermatophyta</taxon>
        <taxon>Magnoliopsida</taxon>
        <taxon>Ranunculales</taxon>
        <taxon>Menispermaceae</taxon>
        <taxon>Menispermoideae</taxon>
        <taxon>Cissampelideae</taxon>
        <taxon>Stephania</taxon>
    </lineage>
</organism>
<dbReference type="EMBL" id="JBBNAE010000006">
    <property type="protein sequence ID" value="KAK9115825.1"/>
    <property type="molecule type" value="Genomic_DNA"/>
</dbReference>
<dbReference type="AlphaFoldDB" id="A0AAP0NS84"/>
<accession>A0AAP0NS84</accession>
<proteinExistence type="predicted"/>